<organism evidence="4 5">
    <name type="scientific">Thecamonas trahens ATCC 50062</name>
    <dbReference type="NCBI Taxonomy" id="461836"/>
    <lineage>
        <taxon>Eukaryota</taxon>
        <taxon>Apusozoa</taxon>
        <taxon>Apusomonadida</taxon>
        <taxon>Apusomonadidae</taxon>
        <taxon>Thecamonas</taxon>
    </lineage>
</organism>
<evidence type="ECO:0000256" key="3">
    <source>
        <dbReference type="SAM" id="SignalP"/>
    </source>
</evidence>
<dbReference type="RefSeq" id="XP_013762764.1">
    <property type="nucleotide sequence ID" value="XM_013907310.1"/>
</dbReference>
<keyword evidence="2" id="KW-0472">Membrane</keyword>
<keyword evidence="3" id="KW-0732">Signal</keyword>
<evidence type="ECO:0008006" key="6">
    <source>
        <dbReference type="Google" id="ProtNLM"/>
    </source>
</evidence>
<feature type="region of interest" description="Disordered" evidence="1">
    <location>
        <begin position="313"/>
        <end position="336"/>
    </location>
</feature>
<accession>A0A0L0D8K7</accession>
<dbReference type="GeneID" id="25560293"/>
<keyword evidence="2" id="KW-1133">Transmembrane helix</keyword>
<dbReference type="Proteomes" id="UP000054408">
    <property type="component" value="Unassembled WGS sequence"/>
</dbReference>
<evidence type="ECO:0000256" key="2">
    <source>
        <dbReference type="SAM" id="Phobius"/>
    </source>
</evidence>
<evidence type="ECO:0000313" key="5">
    <source>
        <dbReference type="Proteomes" id="UP000054408"/>
    </source>
</evidence>
<keyword evidence="2" id="KW-0812">Transmembrane</keyword>
<feature type="chain" id="PRO_5012972200" description="Auto-transporter adhesin head GIN domain-containing protein" evidence="3">
    <location>
        <begin position="16"/>
        <end position="336"/>
    </location>
</feature>
<gene>
    <name evidence="4" type="ORF">AMSG_00487</name>
</gene>
<dbReference type="AlphaFoldDB" id="A0A0L0D8K7"/>
<feature type="transmembrane region" description="Helical" evidence="2">
    <location>
        <begin position="260"/>
        <end position="284"/>
    </location>
</feature>
<proteinExistence type="predicted"/>
<feature type="signal peptide" evidence="3">
    <location>
        <begin position="1"/>
        <end position="15"/>
    </location>
</feature>
<evidence type="ECO:0000256" key="1">
    <source>
        <dbReference type="SAM" id="MobiDB-lite"/>
    </source>
</evidence>
<evidence type="ECO:0000313" key="4">
    <source>
        <dbReference type="EMBL" id="KNC48712.1"/>
    </source>
</evidence>
<dbReference type="EMBL" id="GL349434">
    <property type="protein sequence ID" value="KNC48712.1"/>
    <property type="molecule type" value="Genomic_DNA"/>
</dbReference>
<keyword evidence="5" id="KW-1185">Reference proteome</keyword>
<protein>
    <recommendedName>
        <fullName evidence="6">Auto-transporter adhesin head GIN domain-containing protein</fullName>
    </recommendedName>
</protein>
<name>A0A0L0D8K7_THETB</name>
<sequence length="336" mass="34224">MALVLVAAAVVPAGAGSVTPRSSDAVLRNNITSADNTSRDARVEGDVEVLDPLSYTGELTVARGGVLRVKAAFSAASVVLEAGAALQTQAATTVTRLTVAAGAGVEATGGSLTVTALVSAGSLKLDGQAVAVTDATLSQSASYELAVSGSADSATPRLAVAGVLRLDGPAVITLSIRPGFVFPVNATMTVASLGTVLGDFGFVRIVHMDRTASARSLLQESGVADYGVVRCTSGSGCVVTGMSNRGDIVEEFSDSAHTHLFIGLVSAIGICVVFALAVAFYAVAKAREHDNAYQAVKDRESELALLQTRQRLRRKRDSLGTTRRGAGSDSLSPAGS</sequence>
<reference evidence="4 5" key="1">
    <citation type="submission" date="2010-05" db="EMBL/GenBank/DDBJ databases">
        <title>The Genome Sequence of Thecamonas trahens ATCC 50062.</title>
        <authorList>
            <consortium name="The Broad Institute Genome Sequencing Platform"/>
            <person name="Russ C."/>
            <person name="Cuomo C."/>
            <person name="Shea T."/>
            <person name="Young S.K."/>
            <person name="Zeng Q."/>
            <person name="Koehrsen M."/>
            <person name="Haas B."/>
            <person name="Borodovsky M."/>
            <person name="Guigo R."/>
            <person name="Alvarado L."/>
            <person name="Berlin A."/>
            <person name="Bochicchio J."/>
            <person name="Borenstein D."/>
            <person name="Chapman S."/>
            <person name="Chen Z."/>
            <person name="Freedman E."/>
            <person name="Gellesch M."/>
            <person name="Goldberg J."/>
            <person name="Griggs A."/>
            <person name="Gujja S."/>
            <person name="Heilman E."/>
            <person name="Heiman D."/>
            <person name="Hepburn T."/>
            <person name="Howarth C."/>
            <person name="Jen D."/>
            <person name="Larson L."/>
            <person name="Mehta T."/>
            <person name="Park D."/>
            <person name="Pearson M."/>
            <person name="Roberts A."/>
            <person name="Saif S."/>
            <person name="Shenoy N."/>
            <person name="Sisk P."/>
            <person name="Stolte C."/>
            <person name="Sykes S."/>
            <person name="Thomson T."/>
            <person name="Walk T."/>
            <person name="White J."/>
            <person name="Yandava C."/>
            <person name="Burger G."/>
            <person name="Gray M.W."/>
            <person name="Holland P.W.H."/>
            <person name="King N."/>
            <person name="Lang F.B.F."/>
            <person name="Roger A.J."/>
            <person name="Ruiz-Trillo I."/>
            <person name="Lander E."/>
            <person name="Nusbaum C."/>
        </authorList>
    </citation>
    <scope>NUCLEOTIDE SEQUENCE [LARGE SCALE GENOMIC DNA]</scope>
    <source>
        <strain evidence="4 5">ATCC 50062</strain>
    </source>
</reference>